<comment type="caution">
    <text evidence="1">The sequence shown here is derived from an EMBL/GenBank/DDBJ whole genome shotgun (WGS) entry which is preliminary data.</text>
</comment>
<name>A0A495XJW4_9PSEU</name>
<dbReference type="Pfam" id="PF01041">
    <property type="entry name" value="DegT_DnrJ_EryC1"/>
    <property type="match status" value="1"/>
</dbReference>
<keyword evidence="1" id="KW-0032">Aminotransferase</keyword>
<evidence type="ECO:0000313" key="2">
    <source>
        <dbReference type="Proteomes" id="UP000272729"/>
    </source>
</evidence>
<gene>
    <name evidence="1" type="ORF">DFJ66_8195</name>
</gene>
<sequence length="202" mass="21352">MDHFDTAVVLGRVLTSGVIMSIERNDRELPALERLLCKTSGRPRVTLVNSVTAGLHSALAGLGLGHGDDVAVPALADAHRRFLAWLGVRAHEGGTPAFAHLSAGPDDAGRLGALLATTAGVPAVVLDLTGLGFGPAAAVLFDDEDAWRRAERLKIFGTFDLRTMWTQTEADDGVGGVQFNYRLSPLVAACVRMALTTRGERA</sequence>
<dbReference type="InterPro" id="IPR015421">
    <property type="entry name" value="PyrdxlP-dep_Trfase_major"/>
</dbReference>
<dbReference type="OrthoDB" id="4151975at2"/>
<evidence type="ECO:0000313" key="1">
    <source>
        <dbReference type="EMBL" id="RKT74821.1"/>
    </source>
</evidence>
<dbReference type="GO" id="GO:0008483">
    <property type="term" value="F:transaminase activity"/>
    <property type="evidence" value="ECO:0007669"/>
    <property type="project" value="UniProtKB-KW"/>
</dbReference>
<proteinExistence type="predicted"/>
<dbReference type="AlphaFoldDB" id="A0A495XJW4"/>
<accession>A0A495XJW4</accession>
<dbReference type="RefSeq" id="WP_121229897.1">
    <property type="nucleotide sequence ID" value="NZ_JBIUBA010000025.1"/>
</dbReference>
<dbReference type="InterPro" id="IPR000653">
    <property type="entry name" value="DegT/StrS_aminotransferase"/>
</dbReference>
<organism evidence="1 2">
    <name type="scientific">Saccharothrix variisporea</name>
    <dbReference type="NCBI Taxonomy" id="543527"/>
    <lineage>
        <taxon>Bacteria</taxon>
        <taxon>Bacillati</taxon>
        <taxon>Actinomycetota</taxon>
        <taxon>Actinomycetes</taxon>
        <taxon>Pseudonocardiales</taxon>
        <taxon>Pseudonocardiaceae</taxon>
        <taxon>Saccharothrix</taxon>
    </lineage>
</organism>
<dbReference type="SUPFAM" id="SSF53383">
    <property type="entry name" value="PLP-dependent transferases"/>
    <property type="match status" value="1"/>
</dbReference>
<reference evidence="1 2" key="1">
    <citation type="submission" date="2018-10" db="EMBL/GenBank/DDBJ databases">
        <title>Sequencing the genomes of 1000 actinobacteria strains.</title>
        <authorList>
            <person name="Klenk H.-P."/>
        </authorList>
    </citation>
    <scope>NUCLEOTIDE SEQUENCE [LARGE SCALE GENOMIC DNA]</scope>
    <source>
        <strain evidence="1 2">DSM 43911</strain>
    </source>
</reference>
<dbReference type="Gene3D" id="3.40.640.10">
    <property type="entry name" value="Type I PLP-dependent aspartate aminotransferase-like (Major domain)"/>
    <property type="match status" value="1"/>
</dbReference>
<protein>
    <submittedName>
        <fullName evidence="1">DegT/DnrJ/EryC1/StrS aminotransferase family protein</fullName>
    </submittedName>
</protein>
<dbReference type="Proteomes" id="UP000272729">
    <property type="component" value="Unassembled WGS sequence"/>
</dbReference>
<keyword evidence="2" id="KW-1185">Reference proteome</keyword>
<dbReference type="EMBL" id="RBXR01000001">
    <property type="protein sequence ID" value="RKT74821.1"/>
    <property type="molecule type" value="Genomic_DNA"/>
</dbReference>
<keyword evidence="1" id="KW-0808">Transferase</keyword>
<dbReference type="InterPro" id="IPR015424">
    <property type="entry name" value="PyrdxlP-dep_Trfase"/>
</dbReference>